<sequence>MAVLERRMESLTYPVRVIKKWADDELITRPSNPFGKNLRELSPSGRCDDERVPLGAHA</sequence>
<accession>A0A846S1J2</accession>
<evidence type="ECO:0000313" key="3">
    <source>
        <dbReference type="Proteomes" id="UP000547458"/>
    </source>
</evidence>
<gene>
    <name evidence="2" type="ORF">BJ994_003377</name>
</gene>
<dbReference type="RefSeq" id="WP_245192663.1">
    <property type="nucleotide sequence ID" value="NZ_JAATJL010000001.1"/>
</dbReference>
<evidence type="ECO:0000256" key="1">
    <source>
        <dbReference type="SAM" id="MobiDB-lite"/>
    </source>
</evidence>
<evidence type="ECO:0000313" key="2">
    <source>
        <dbReference type="EMBL" id="NJC24301.1"/>
    </source>
</evidence>
<proteinExistence type="predicted"/>
<dbReference type="EMBL" id="JAATJL010000001">
    <property type="protein sequence ID" value="NJC24301.1"/>
    <property type="molecule type" value="Genomic_DNA"/>
</dbReference>
<feature type="region of interest" description="Disordered" evidence="1">
    <location>
        <begin position="32"/>
        <end position="58"/>
    </location>
</feature>
<dbReference type="AlphaFoldDB" id="A0A846S1J2"/>
<dbReference type="Proteomes" id="UP000547458">
    <property type="component" value="Unassembled WGS sequence"/>
</dbReference>
<organism evidence="2 3">
    <name type="scientific">Arthrobacter pigmenti</name>
    <dbReference type="NCBI Taxonomy" id="271432"/>
    <lineage>
        <taxon>Bacteria</taxon>
        <taxon>Bacillati</taxon>
        <taxon>Actinomycetota</taxon>
        <taxon>Actinomycetes</taxon>
        <taxon>Micrococcales</taxon>
        <taxon>Micrococcaceae</taxon>
        <taxon>Arthrobacter</taxon>
    </lineage>
</organism>
<comment type="caution">
    <text evidence="2">The sequence shown here is derived from an EMBL/GenBank/DDBJ whole genome shotgun (WGS) entry which is preliminary data.</text>
</comment>
<keyword evidence="3" id="KW-1185">Reference proteome</keyword>
<protein>
    <submittedName>
        <fullName evidence="2">Uncharacterized protein</fullName>
    </submittedName>
</protein>
<reference evidence="2 3" key="1">
    <citation type="submission" date="2020-03" db="EMBL/GenBank/DDBJ databases">
        <title>Sequencing the genomes of 1000 actinobacteria strains.</title>
        <authorList>
            <person name="Klenk H.-P."/>
        </authorList>
    </citation>
    <scope>NUCLEOTIDE SEQUENCE [LARGE SCALE GENOMIC DNA]</scope>
    <source>
        <strain evidence="2 3">DSM 16403</strain>
    </source>
</reference>
<name>A0A846S1J2_9MICC</name>